<dbReference type="PROSITE" id="PS51257">
    <property type="entry name" value="PROKAR_LIPOPROTEIN"/>
    <property type="match status" value="1"/>
</dbReference>
<proteinExistence type="predicted"/>
<gene>
    <name evidence="1" type="ORF">C9I47_1567</name>
</gene>
<evidence type="ECO:0000313" key="2">
    <source>
        <dbReference type="Proteomes" id="UP000249447"/>
    </source>
</evidence>
<keyword evidence="2" id="KW-1185">Reference proteome</keyword>
<name>A0A2U9T9Q0_9GAMM</name>
<dbReference type="AlphaFoldDB" id="A0A2U9T9Q0"/>
<reference evidence="1 2" key="1">
    <citation type="submission" date="2018-05" db="EMBL/GenBank/DDBJ databases">
        <title>The complete genome of Lysobacter maris HZ9B, a marine bacterium antagonistic against terrestrial plant pathogens.</title>
        <authorList>
            <person name="Zhang X.-Q."/>
        </authorList>
    </citation>
    <scope>NUCLEOTIDE SEQUENCE [LARGE SCALE GENOMIC DNA]</scope>
    <source>
        <strain evidence="1 2">HZ9B</strain>
    </source>
</reference>
<dbReference type="Proteomes" id="UP000249447">
    <property type="component" value="Chromosome"/>
</dbReference>
<evidence type="ECO:0000313" key="1">
    <source>
        <dbReference type="EMBL" id="AWV07268.1"/>
    </source>
</evidence>
<organism evidence="1 2">
    <name type="scientific">Marilutibacter maris</name>
    <dbReference type="NCBI Taxonomy" id="1605891"/>
    <lineage>
        <taxon>Bacteria</taxon>
        <taxon>Pseudomonadati</taxon>
        <taxon>Pseudomonadota</taxon>
        <taxon>Gammaproteobacteria</taxon>
        <taxon>Lysobacterales</taxon>
        <taxon>Lysobacteraceae</taxon>
        <taxon>Marilutibacter</taxon>
    </lineage>
</organism>
<protein>
    <recommendedName>
        <fullName evidence="3">Lipoprotein</fullName>
    </recommendedName>
</protein>
<sequence length="215" mass="23042">MHRLSAIFFSVVALSACTGAKSSLPSESLMSSPSVTVDSLPEARVQGPFDTHLLVAFDVRPGRLVADVRYALRNDGQVPLIVFDRGTVHGADIGQQTLGGVGVPMQESTGEDVTLVHAAMPLPDPSPTSPPTPLGVELAPGASLAAQFQVMLQGPSLPKRLRWCVGVMPFDEKLLSSPLQTKDGLVWTASFESAERQERLCTPWYDTVNTRFEGS</sequence>
<dbReference type="EMBL" id="CP029843">
    <property type="protein sequence ID" value="AWV07268.1"/>
    <property type="molecule type" value="Genomic_DNA"/>
</dbReference>
<evidence type="ECO:0008006" key="3">
    <source>
        <dbReference type="Google" id="ProtNLM"/>
    </source>
</evidence>
<accession>A0A2U9T9Q0</accession>
<dbReference type="KEGG" id="lmb:C9I47_1567"/>